<evidence type="ECO:0000256" key="2">
    <source>
        <dbReference type="ARBA" id="ARBA00038358"/>
    </source>
</evidence>
<accession>A0A6A5ULX5</accession>
<feature type="non-terminal residue" evidence="3">
    <location>
        <position position="261"/>
    </location>
</feature>
<gene>
    <name evidence="3" type="ORF">BU23DRAFT_436237</name>
</gene>
<evidence type="ECO:0000256" key="1">
    <source>
        <dbReference type="ARBA" id="ARBA00022801"/>
    </source>
</evidence>
<dbReference type="InterPro" id="IPR012341">
    <property type="entry name" value="6hp_glycosidase-like_sf"/>
</dbReference>
<dbReference type="InterPro" id="IPR008928">
    <property type="entry name" value="6-hairpin_glycosidase_sf"/>
</dbReference>
<sequence>DLFSENITGKILRVAEGYLGHTHSARCYPELVPQSGQNEGKYSCRPMDFWTCGFFPGSIYALLERATRYPQSMCHNDPGIILSQVRDVLESWGKKWSDPLHHVSHRTDTHDLGFMIMPHMRARWELFHDQEALQSIQNAAVSLHSRFHTRVAAIRSWDHLTWQRGVNINDKQTNFLVIVDSLCNLDLLFYAAKHTGRGYLADAATTHAKTLLRTHLRREPTCKRHGYDGMLYSTCHVVNFLPATGEVKEIRTAQGYAPEST</sequence>
<dbReference type="GO" id="GO:0052757">
    <property type="term" value="F:chondroitin hydrolase activity"/>
    <property type="evidence" value="ECO:0007669"/>
    <property type="project" value="TreeGrafter"/>
</dbReference>
<dbReference type="InterPro" id="IPR052369">
    <property type="entry name" value="UG_Glycosaminoglycan_Hydrolase"/>
</dbReference>
<protein>
    <submittedName>
        <fullName evidence="3">Six-hairpin glycosidase</fullName>
    </submittedName>
</protein>
<evidence type="ECO:0000313" key="3">
    <source>
        <dbReference type="EMBL" id="KAF1963926.1"/>
    </source>
</evidence>
<dbReference type="Gene3D" id="1.50.10.10">
    <property type="match status" value="1"/>
</dbReference>
<reference evidence="3" key="1">
    <citation type="journal article" date="2020" name="Stud. Mycol.">
        <title>101 Dothideomycetes genomes: a test case for predicting lifestyles and emergence of pathogens.</title>
        <authorList>
            <person name="Haridas S."/>
            <person name="Albert R."/>
            <person name="Binder M."/>
            <person name="Bloem J."/>
            <person name="Labutti K."/>
            <person name="Salamov A."/>
            <person name="Andreopoulos B."/>
            <person name="Baker S."/>
            <person name="Barry K."/>
            <person name="Bills G."/>
            <person name="Bluhm B."/>
            <person name="Cannon C."/>
            <person name="Castanera R."/>
            <person name="Culley D."/>
            <person name="Daum C."/>
            <person name="Ezra D."/>
            <person name="Gonzalez J."/>
            <person name="Henrissat B."/>
            <person name="Kuo A."/>
            <person name="Liang C."/>
            <person name="Lipzen A."/>
            <person name="Lutzoni F."/>
            <person name="Magnuson J."/>
            <person name="Mondo S."/>
            <person name="Nolan M."/>
            <person name="Ohm R."/>
            <person name="Pangilinan J."/>
            <person name="Park H.-J."/>
            <person name="Ramirez L."/>
            <person name="Alfaro M."/>
            <person name="Sun H."/>
            <person name="Tritt A."/>
            <person name="Yoshinaga Y."/>
            <person name="Zwiers L.-H."/>
            <person name="Turgeon B."/>
            <person name="Goodwin S."/>
            <person name="Spatafora J."/>
            <person name="Crous P."/>
            <person name="Grigoriev I."/>
        </authorList>
    </citation>
    <scope>NUCLEOTIDE SEQUENCE</scope>
    <source>
        <strain evidence="3">CBS 107.79</strain>
    </source>
</reference>
<organism evidence="3 4">
    <name type="scientific">Bimuria novae-zelandiae CBS 107.79</name>
    <dbReference type="NCBI Taxonomy" id="1447943"/>
    <lineage>
        <taxon>Eukaryota</taxon>
        <taxon>Fungi</taxon>
        <taxon>Dikarya</taxon>
        <taxon>Ascomycota</taxon>
        <taxon>Pezizomycotina</taxon>
        <taxon>Dothideomycetes</taxon>
        <taxon>Pleosporomycetidae</taxon>
        <taxon>Pleosporales</taxon>
        <taxon>Massarineae</taxon>
        <taxon>Didymosphaeriaceae</taxon>
        <taxon>Bimuria</taxon>
    </lineage>
</organism>
<dbReference type="Proteomes" id="UP000800036">
    <property type="component" value="Unassembled WGS sequence"/>
</dbReference>
<dbReference type="AlphaFoldDB" id="A0A6A5ULX5"/>
<feature type="non-terminal residue" evidence="3">
    <location>
        <position position="1"/>
    </location>
</feature>
<dbReference type="EMBL" id="ML976841">
    <property type="protein sequence ID" value="KAF1963926.1"/>
    <property type="molecule type" value="Genomic_DNA"/>
</dbReference>
<dbReference type="PANTHER" id="PTHR36845">
    <property type="entry name" value="HYDROLASE, PUTATIVE (AFU_ORTHOLOGUE AFUA_7G05090)-RELATED"/>
    <property type="match status" value="1"/>
</dbReference>
<comment type="similarity">
    <text evidence="2">Belongs to the glycosyl hydrolase 88 family.</text>
</comment>
<name>A0A6A5ULX5_9PLEO</name>
<dbReference type="SUPFAM" id="SSF48208">
    <property type="entry name" value="Six-hairpin glycosidases"/>
    <property type="match status" value="1"/>
</dbReference>
<dbReference type="GO" id="GO:0000272">
    <property type="term" value="P:polysaccharide catabolic process"/>
    <property type="evidence" value="ECO:0007669"/>
    <property type="project" value="TreeGrafter"/>
</dbReference>
<proteinExistence type="inferred from homology"/>
<keyword evidence="1" id="KW-0378">Hydrolase</keyword>
<dbReference type="PANTHER" id="PTHR36845:SF1">
    <property type="entry name" value="HYDROLASE, PUTATIVE (AFU_ORTHOLOGUE AFUA_7G05090)-RELATED"/>
    <property type="match status" value="1"/>
</dbReference>
<keyword evidence="3" id="KW-0326">Glycosidase</keyword>
<keyword evidence="4" id="KW-1185">Reference proteome</keyword>
<dbReference type="OrthoDB" id="2317065at2759"/>
<evidence type="ECO:0000313" key="4">
    <source>
        <dbReference type="Proteomes" id="UP000800036"/>
    </source>
</evidence>